<protein>
    <submittedName>
        <fullName evidence="1">Uncharacterized protein</fullName>
    </submittedName>
</protein>
<gene>
    <name evidence="1" type="ORF">LCGC14_0546530</name>
</gene>
<accession>A0A0F9UZD5</accession>
<sequence length="71" mass="8671">MRIKRRMFRIWKKQLKNYYSGNEKHEICLTCMTIASNNLKKIILDDLEKAAKFYHPNPSFLLKLIEKWKKN</sequence>
<comment type="caution">
    <text evidence="1">The sequence shown here is derived from an EMBL/GenBank/DDBJ whole genome shotgun (WGS) entry which is preliminary data.</text>
</comment>
<reference evidence="1" key="1">
    <citation type="journal article" date="2015" name="Nature">
        <title>Complex archaea that bridge the gap between prokaryotes and eukaryotes.</title>
        <authorList>
            <person name="Spang A."/>
            <person name="Saw J.H."/>
            <person name="Jorgensen S.L."/>
            <person name="Zaremba-Niedzwiedzka K."/>
            <person name="Martijn J."/>
            <person name="Lind A.E."/>
            <person name="van Eijk R."/>
            <person name="Schleper C."/>
            <person name="Guy L."/>
            <person name="Ettema T.J."/>
        </authorList>
    </citation>
    <scope>NUCLEOTIDE SEQUENCE</scope>
</reference>
<dbReference type="EMBL" id="LAZR01000743">
    <property type="protein sequence ID" value="KKN58978.1"/>
    <property type="molecule type" value="Genomic_DNA"/>
</dbReference>
<evidence type="ECO:0000313" key="1">
    <source>
        <dbReference type="EMBL" id="KKN58978.1"/>
    </source>
</evidence>
<proteinExistence type="predicted"/>
<dbReference type="AlphaFoldDB" id="A0A0F9UZD5"/>
<organism evidence="1">
    <name type="scientific">marine sediment metagenome</name>
    <dbReference type="NCBI Taxonomy" id="412755"/>
    <lineage>
        <taxon>unclassified sequences</taxon>
        <taxon>metagenomes</taxon>
        <taxon>ecological metagenomes</taxon>
    </lineage>
</organism>
<name>A0A0F9UZD5_9ZZZZ</name>